<dbReference type="WBParaSite" id="TTAC_0000708101-mRNA-1">
    <property type="protein sequence ID" value="TTAC_0000708101-mRNA-1"/>
    <property type="gene ID" value="TTAC_0000708101"/>
</dbReference>
<evidence type="ECO:0000256" key="1">
    <source>
        <dbReference type="ARBA" id="ARBA00004123"/>
    </source>
</evidence>
<feature type="compositionally biased region" description="Low complexity" evidence="6">
    <location>
        <begin position="247"/>
        <end position="262"/>
    </location>
</feature>
<comment type="subcellular location">
    <subcellularLocation>
        <location evidence="1">Nucleus</location>
    </subcellularLocation>
</comment>
<evidence type="ECO:0000256" key="2">
    <source>
        <dbReference type="ARBA" id="ARBA00022473"/>
    </source>
</evidence>
<dbReference type="AlphaFoldDB" id="A0A0R3X1J3"/>
<evidence type="ECO:0000256" key="4">
    <source>
        <dbReference type="ARBA" id="ARBA00023155"/>
    </source>
</evidence>
<dbReference type="InterPro" id="IPR001827">
    <property type="entry name" value="Homeobox_Antennapedia_CS"/>
</dbReference>
<dbReference type="EMBL" id="UYWX01020342">
    <property type="protein sequence ID" value="VDM31376.1"/>
    <property type="molecule type" value="Genomic_DNA"/>
</dbReference>
<name>A0A0R3X1J3_HYDTA</name>
<evidence type="ECO:0000256" key="6">
    <source>
        <dbReference type="SAM" id="MobiDB-lite"/>
    </source>
</evidence>
<evidence type="ECO:0000313" key="9">
    <source>
        <dbReference type="WBParaSite" id="TTAC_0000708101-mRNA-1"/>
    </source>
</evidence>
<keyword evidence="2" id="KW-0217">Developmental protein</keyword>
<keyword evidence="5" id="KW-0539">Nucleus</keyword>
<reference evidence="9" key="1">
    <citation type="submission" date="2017-02" db="UniProtKB">
        <authorList>
            <consortium name="WormBaseParasite"/>
        </authorList>
    </citation>
    <scope>IDENTIFICATION</scope>
</reference>
<dbReference type="PROSITE" id="PS00032">
    <property type="entry name" value="ANTENNAPEDIA"/>
    <property type="match status" value="1"/>
</dbReference>
<dbReference type="Proteomes" id="UP000274429">
    <property type="component" value="Unassembled WGS sequence"/>
</dbReference>
<evidence type="ECO:0000256" key="5">
    <source>
        <dbReference type="ARBA" id="ARBA00023242"/>
    </source>
</evidence>
<evidence type="ECO:0000256" key="3">
    <source>
        <dbReference type="ARBA" id="ARBA00023125"/>
    </source>
</evidence>
<sequence length="294" mass="32464">MDSDSSDLNRHSTSASTLFSFPLQPTVHKGLPLNPSIHAHQQQHQHLNNLQEMLETSTALDHSHHIQFDSRTSMYYPVQSSSAYEEGSPESIRKTSPVNFLRHFPPSKRLIDLETGALHAIDATSGFDSVKGEYYSNAEEYDLTSRTQFLRNPSSDYYSMETAFSVSSSHPPQMTTMTFSKEDEPQGELSGDSGRGYNYTTPHPNAQLGQPQPMVPQMRPEAGYTHLEESFGKVPPLPHTAISSQHPPSTTPTTNNVNGNGSKTVVTRLQGSNAGTAAVIYPWMKRVHSKGASF</sequence>
<organism evidence="9">
    <name type="scientific">Hydatigena taeniaeformis</name>
    <name type="common">Feline tapeworm</name>
    <name type="synonym">Taenia taeniaeformis</name>
    <dbReference type="NCBI Taxonomy" id="6205"/>
    <lineage>
        <taxon>Eukaryota</taxon>
        <taxon>Metazoa</taxon>
        <taxon>Spiralia</taxon>
        <taxon>Lophotrochozoa</taxon>
        <taxon>Platyhelminthes</taxon>
        <taxon>Cestoda</taxon>
        <taxon>Eucestoda</taxon>
        <taxon>Cyclophyllidea</taxon>
        <taxon>Taeniidae</taxon>
        <taxon>Hydatigera</taxon>
    </lineage>
</organism>
<dbReference type="OrthoDB" id="6265735at2759"/>
<keyword evidence="3" id="KW-0238">DNA-binding</keyword>
<keyword evidence="8" id="KW-1185">Reference proteome</keyword>
<feature type="region of interest" description="Disordered" evidence="6">
    <location>
        <begin position="236"/>
        <end position="264"/>
    </location>
</feature>
<accession>A0A0R3X1J3</accession>
<dbReference type="GO" id="GO:0005634">
    <property type="term" value="C:nucleus"/>
    <property type="evidence" value="ECO:0007669"/>
    <property type="project" value="UniProtKB-SubCell"/>
</dbReference>
<gene>
    <name evidence="7" type="ORF">TTAC_LOCUS7066</name>
</gene>
<dbReference type="GO" id="GO:0003677">
    <property type="term" value="F:DNA binding"/>
    <property type="evidence" value="ECO:0007669"/>
    <property type="project" value="UniProtKB-KW"/>
</dbReference>
<keyword evidence="4" id="KW-0371">Homeobox</keyword>
<reference evidence="7 8" key="2">
    <citation type="submission" date="2018-11" db="EMBL/GenBank/DDBJ databases">
        <authorList>
            <consortium name="Pathogen Informatics"/>
        </authorList>
    </citation>
    <scope>NUCLEOTIDE SEQUENCE [LARGE SCALE GENOMIC DNA]</scope>
</reference>
<evidence type="ECO:0000313" key="7">
    <source>
        <dbReference type="EMBL" id="VDM31376.1"/>
    </source>
</evidence>
<protein>
    <submittedName>
        <fullName evidence="9">Homeobox domain-containing protein</fullName>
    </submittedName>
</protein>
<evidence type="ECO:0000313" key="8">
    <source>
        <dbReference type="Proteomes" id="UP000274429"/>
    </source>
</evidence>
<proteinExistence type="predicted"/>
<dbReference type="GO" id="GO:0003700">
    <property type="term" value="F:DNA-binding transcription factor activity"/>
    <property type="evidence" value="ECO:0007669"/>
    <property type="project" value="InterPro"/>
</dbReference>